<dbReference type="PROSITE" id="PS51903">
    <property type="entry name" value="CLP_R"/>
    <property type="match status" value="1"/>
</dbReference>
<dbReference type="Pfam" id="PF02861">
    <property type="entry name" value="Clp_N"/>
    <property type="match status" value="1"/>
</dbReference>
<proteinExistence type="predicted"/>
<dbReference type="InterPro" id="IPR023393">
    <property type="entry name" value="START-like_dom_sf"/>
</dbReference>
<dbReference type="SUPFAM" id="SSF55961">
    <property type="entry name" value="Bet v1-like"/>
    <property type="match status" value="1"/>
</dbReference>
<keyword evidence="4" id="KW-1185">Reference proteome</keyword>
<accession>A0A7K1UGM7</accession>
<dbReference type="SUPFAM" id="SSF81923">
    <property type="entry name" value="Double Clp-N motif"/>
    <property type="match status" value="1"/>
</dbReference>
<evidence type="ECO:0000256" key="1">
    <source>
        <dbReference type="PROSITE-ProRule" id="PRU01251"/>
    </source>
</evidence>
<protein>
    <recommendedName>
        <fullName evidence="2">Clp R domain-containing protein</fullName>
    </recommendedName>
</protein>
<dbReference type="RefSeq" id="WP_157321055.1">
    <property type="nucleotide sequence ID" value="NZ_BMFX01000016.1"/>
</dbReference>
<comment type="caution">
    <text evidence="3">The sequence shown here is derived from an EMBL/GenBank/DDBJ whole genome shotgun (WGS) entry which is preliminary data.</text>
</comment>
<evidence type="ECO:0000313" key="4">
    <source>
        <dbReference type="Proteomes" id="UP000460157"/>
    </source>
</evidence>
<dbReference type="Pfam" id="PF10604">
    <property type="entry name" value="Polyketide_cyc2"/>
    <property type="match status" value="1"/>
</dbReference>
<dbReference type="InterPro" id="IPR004176">
    <property type="entry name" value="Clp_R_N"/>
</dbReference>
<evidence type="ECO:0000313" key="3">
    <source>
        <dbReference type="EMBL" id="MVT25241.1"/>
    </source>
</evidence>
<dbReference type="Proteomes" id="UP000460157">
    <property type="component" value="Unassembled WGS sequence"/>
</dbReference>
<keyword evidence="1" id="KW-0677">Repeat</keyword>
<evidence type="ECO:0000259" key="2">
    <source>
        <dbReference type="PROSITE" id="PS51903"/>
    </source>
</evidence>
<dbReference type="InterPro" id="IPR036628">
    <property type="entry name" value="Clp_N_dom_sf"/>
</dbReference>
<dbReference type="OrthoDB" id="3428089at2"/>
<feature type="domain" description="Clp R" evidence="2">
    <location>
        <begin position="1"/>
        <end position="156"/>
    </location>
</feature>
<name>A0A7K1UGM7_9MICC</name>
<dbReference type="AlphaFoldDB" id="A0A7K1UGM7"/>
<dbReference type="InterPro" id="IPR019587">
    <property type="entry name" value="Polyketide_cyclase/dehydratase"/>
</dbReference>
<dbReference type="EMBL" id="WRPM01000018">
    <property type="protein sequence ID" value="MVT25241.1"/>
    <property type="molecule type" value="Genomic_DNA"/>
</dbReference>
<sequence>MSRYGAVVATFTDLMIAAVEESSRRDQREADIEHLFLALITTDYPAGHALRRAGVSLADARQAVEDQHAHQLQLIGINTGMPEPGRITAHQTTGHQLTRRTEEILYPSGEDEITYTSQVLRRLLEEPSGFISEVLKRLNVSAAEILAELEQALEAASPSTTATAQRGVLTATSTTFLPASAEEIWHLVSDAERIPEWDQTLGTVKNLSDDEGVWEAVVREQLPNGEQMKTKPKSRRRHIRRLLADEPHVIIWGISFPDAPQSNDLQHTVTLTPAEAGTQLEVIVRWIEPTHRLSLRSKVGRAIVGRPLRPVMRYFVRMQAAEFTRSISRHFR</sequence>
<dbReference type="Gene3D" id="1.10.1780.10">
    <property type="entry name" value="Clp, N-terminal domain"/>
    <property type="match status" value="1"/>
</dbReference>
<dbReference type="Gene3D" id="3.30.530.20">
    <property type="match status" value="1"/>
</dbReference>
<gene>
    <name evidence="3" type="ORF">GNZ21_02490</name>
</gene>
<reference evidence="3 4" key="1">
    <citation type="submission" date="2019-12" db="EMBL/GenBank/DDBJ databases">
        <title>Nesterenkonia muleiensis sp. nov., a novel actinobacterium isolated from sap of Populus euphratica.</title>
        <authorList>
            <person name="Wang R."/>
        </authorList>
    </citation>
    <scope>NUCLEOTIDE SEQUENCE [LARGE SCALE GENOMIC DNA]</scope>
    <source>
        <strain evidence="3 4">F10</strain>
    </source>
</reference>
<organism evidence="3 4">
    <name type="scientific">Nesterenkonia alkaliphila</name>
    <dbReference type="NCBI Taxonomy" id="1463631"/>
    <lineage>
        <taxon>Bacteria</taxon>
        <taxon>Bacillati</taxon>
        <taxon>Actinomycetota</taxon>
        <taxon>Actinomycetes</taxon>
        <taxon>Micrococcales</taxon>
        <taxon>Micrococcaceae</taxon>
        <taxon>Nesterenkonia</taxon>
    </lineage>
</organism>